<evidence type="ECO:0000313" key="1">
    <source>
        <dbReference type="EMBL" id="EDT37848.1"/>
    </source>
</evidence>
<comment type="caution">
    <text evidence="1">The sequence shown here is derived from an EMBL/GenBank/DDBJ whole genome shotgun (WGS) entry which is preliminary data.</text>
</comment>
<protein>
    <submittedName>
        <fullName evidence="1">Uncharacterized protein</fullName>
    </submittedName>
</protein>
<organism evidence="1 2">
    <name type="scientific">Burkholderia ambifaria MEX-5</name>
    <dbReference type="NCBI Taxonomy" id="396597"/>
    <lineage>
        <taxon>Bacteria</taxon>
        <taxon>Pseudomonadati</taxon>
        <taxon>Pseudomonadota</taxon>
        <taxon>Betaproteobacteria</taxon>
        <taxon>Burkholderiales</taxon>
        <taxon>Burkholderiaceae</taxon>
        <taxon>Burkholderia</taxon>
        <taxon>Burkholderia cepacia complex</taxon>
    </lineage>
</organism>
<name>B1TF09_9BURK</name>
<dbReference type="PATRIC" id="fig|396597.7.peg.1055"/>
<sequence>MTYRLCQRPTGTDRTIRLFSGGDGRWRTIDANLRDRRARTRVSCRRGRSIRPFLLWECLYDKCTVALPPAEGPHRQASPPR</sequence>
<reference evidence="1 2" key="1">
    <citation type="submission" date="2008-03" db="EMBL/GenBank/DDBJ databases">
        <title>Sequencing of the draft genome and assembly of Burkholderia ambifaria MEX-5.</title>
        <authorList>
            <consortium name="US DOE Joint Genome Institute (JGI-PGF)"/>
            <person name="Copeland A."/>
            <person name="Lucas S."/>
            <person name="Lapidus A."/>
            <person name="Glavina del Rio T."/>
            <person name="Dalin E."/>
            <person name="Tice H."/>
            <person name="Bruce D."/>
            <person name="Goodwin L."/>
            <person name="Pitluck S."/>
            <person name="Larimer F."/>
            <person name="Land M.L."/>
            <person name="Hauser L."/>
            <person name="Tiedje J."/>
            <person name="Richardson P."/>
        </authorList>
    </citation>
    <scope>NUCLEOTIDE SEQUENCE [LARGE SCALE GENOMIC DNA]</scope>
    <source>
        <strain evidence="1 2">MEX-5</strain>
    </source>
</reference>
<dbReference type="AlphaFoldDB" id="B1TF09"/>
<evidence type="ECO:0000313" key="2">
    <source>
        <dbReference type="Proteomes" id="UP000004814"/>
    </source>
</evidence>
<dbReference type="EMBL" id="ABLK01000371">
    <property type="protein sequence ID" value="EDT37848.1"/>
    <property type="molecule type" value="Genomic_DNA"/>
</dbReference>
<accession>B1TF09</accession>
<gene>
    <name evidence="1" type="ORF">BamMEX5DRAFT_6375</name>
</gene>
<dbReference type="Proteomes" id="UP000004814">
    <property type="component" value="Unassembled WGS sequence"/>
</dbReference>
<proteinExistence type="predicted"/>